<reference evidence="1 2" key="2">
    <citation type="journal article" date="2017" name="Nature">
        <title>The Apostasia genome and the evolution of orchids.</title>
        <authorList>
            <person name="Zhang G.Q."/>
            <person name="Liu K.W."/>
            <person name="Li Z."/>
            <person name="Lohaus R."/>
            <person name="Hsiao Y.Y."/>
            <person name="Niu S.C."/>
            <person name="Wang J.Y."/>
            <person name="Lin Y.C."/>
            <person name="Xu Q."/>
            <person name="Chen L.J."/>
            <person name="Yoshida K."/>
            <person name="Fujiwara S."/>
            <person name="Wang Z.W."/>
            <person name="Zhang Y.Q."/>
            <person name="Mitsuda N."/>
            <person name="Wang M."/>
            <person name="Liu G.H."/>
            <person name="Pecoraro L."/>
            <person name="Huang H.X."/>
            <person name="Xiao X.J."/>
            <person name="Lin M."/>
            <person name="Wu X.Y."/>
            <person name="Wu W.L."/>
            <person name="Chen Y.Y."/>
            <person name="Chang S.B."/>
            <person name="Sakamoto S."/>
            <person name="Ohme-Takagi M."/>
            <person name="Yagi M."/>
            <person name="Zeng S.J."/>
            <person name="Shen C.Y."/>
            <person name="Yeh C.M."/>
            <person name="Luo Y.B."/>
            <person name="Tsai W.C."/>
            <person name="Van de Peer Y."/>
            <person name="Liu Z.J."/>
        </authorList>
    </citation>
    <scope>NUCLEOTIDE SEQUENCE [LARGE SCALE GENOMIC DNA]</scope>
    <source>
        <tissue evidence="1">The whole plant</tissue>
    </source>
</reference>
<organism evidence="1 2">
    <name type="scientific">Dendrobium catenatum</name>
    <dbReference type="NCBI Taxonomy" id="906689"/>
    <lineage>
        <taxon>Eukaryota</taxon>
        <taxon>Viridiplantae</taxon>
        <taxon>Streptophyta</taxon>
        <taxon>Embryophyta</taxon>
        <taxon>Tracheophyta</taxon>
        <taxon>Spermatophyta</taxon>
        <taxon>Magnoliopsida</taxon>
        <taxon>Liliopsida</taxon>
        <taxon>Asparagales</taxon>
        <taxon>Orchidaceae</taxon>
        <taxon>Epidendroideae</taxon>
        <taxon>Malaxideae</taxon>
        <taxon>Dendrobiinae</taxon>
        <taxon>Dendrobium</taxon>
    </lineage>
</organism>
<proteinExistence type="predicted"/>
<keyword evidence="2" id="KW-1185">Reference proteome</keyword>
<name>A0A2I0XIT0_9ASPA</name>
<dbReference type="EMBL" id="KZ501851">
    <property type="protein sequence ID" value="PKU87799.1"/>
    <property type="molecule type" value="Genomic_DNA"/>
</dbReference>
<gene>
    <name evidence="1" type="ORF">MA16_Dca019036</name>
</gene>
<protein>
    <submittedName>
        <fullName evidence="1">Uncharacterized protein</fullName>
    </submittedName>
</protein>
<evidence type="ECO:0000313" key="2">
    <source>
        <dbReference type="Proteomes" id="UP000233837"/>
    </source>
</evidence>
<reference evidence="1 2" key="1">
    <citation type="journal article" date="2016" name="Sci. Rep.">
        <title>The Dendrobium catenatum Lindl. genome sequence provides insights into polysaccharide synthase, floral development and adaptive evolution.</title>
        <authorList>
            <person name="Zhang G.Q."/>
            <person name="Xu Q."/>
            <person name="Bian C."/>
            <person name="Tsai W.C."/>
            <person name="Yeh C.M."/>
            <person name="Liu K.W."/>
            <person name="Yoshida K."/>
            <person name="Zhang L.S."/>
            <person name="Chang S.B."/>
            <person name="Chen F."/>
            <person name="Shi Y."/>
            <person name="Su Y.Y."/>
            <person name="Zhang Y.Q."/>
            <person name="Chen L.J."/>
            <person name="Yin Y."/>
            <person name="Lin M."/>
            <person name="Huang H."/>
            <person name="Deng H."/>
            <person name="Wang Z.W."/>
            <person name="Zhu S.L."/>
            <person name="Zhao X."/>
            <person name="Deng C."/>
            <person name="Niu S.C."/>
            <person name="Huang J."/>
            <person name="Wang M."/>
            <person name="Liu G.H."/>
            <person name="Yang H.J."/>
            <person name="Xiao X.J."/>
            <person name="Hsiao Y.Y."/>
            <person name="Wu W.L."/>
            <person name="Chen Y.Y."/>
            <person name="Mitsuda N."/>
            <person name="Ohme-Takagi M."/>
            <person name="Luo Y.B."/>
            <person name="Van de Peer Y."/>
            <person name="Liu Z.J."/>
        </authorList>
    </citation>
    <scope>NUCLEOTIDE SEQUENCE [LARGE SCALE GENOMIC DNA]</scope>
    <source>
        <tissue evidence="1">The whole plant</tissue>
    </source>
</reference>
<accession>A0A2I0XIT0</accession>
<dbReference type="AlphaFoldDB" id="A0A2I0XIT0"/>
<sequence>MKNSNDNNAVGISAISESSTPEQVSMYIHCPLFGISKLKLSKVKSLTNWVSKFTSKADNLAQGIRDHGNLNLITLNFVMAN</sequence>
<dbReference type="Proteomes" id="UP000233837">
    <property type="component" value="Unassembled WGS sequence"/>
</dbReference>
<evidence type="ECO:0000313" key="1">
    <source>
        <dbReference type="EMBL" id="PKU87799.1"/>
    </source>
</evidence>